<accession>A0ABT4LCW2</accession>
<dbReference type="Proteomes" id="UP001144347">
    <property type="component" value="Unassembled WGS sequence"/>
</dbReference>
<dbReference type="EMBL" id="JAPWGM010000007">
    <property type="protein sequence ID" value="MCZ4245760.1"/>
    <property type="molecule type" value="Genomic_DNA"/>
</dbReference>
<feature type="transmembrane region" description="Helical" evidence="1">
    <location>
        <begin position="135"/>
        <end position="156"/>
    </location>
</feature>
<gene>
    <name evidence="2" type="ORF">O0955_17250</name>
</gene>
<evidence type="ECO:0000313" key="3">
    <source>
        <dbReference type="Proteomes" id="UP001144347"/>
    </source>
</evidence>
<dbReference type="RefSeq" id="WP_269428807.1">
    <property type="nucleotide sequence ID" value="NZ_JAPWGM010000007.1"/>
</dbReference>
<protein>
    <recommendedName>
        <fullName evidence="4">DUF3592 domain-containing protein</fullName>
    </recommendedName>
</protein>
<keyword evidence="1" id="KW-0472">Membrane</keyword>
<proteinExistence type="predicted"/>
<name>A0ABT4LCW2_9SPHI</name>
<organism evidence="2 3">
    <name type="scientific">Pedobacter punctiformis</name>
    <dbReference type="NCBI Taxonomy" id="3004097"/>
    <lineage>
        <taxon>Bacteria</taxon>
        <taxon>Pseudomonadati</taxon>
        <taxon>Bacteroidota</taxon>
        <taxon>Sphingobacteriia</taxon>
        <taxon>Sphingobacteriales</taxon>
        <taxon>Sphingobacteriaceae</taxon>
        <taxon>Pedobacter</taxon>
    </lineage>
</organism>
<evidence type="ECO:0008006" key="4">
    <source>
        <dbReference type="Google" id="ProtNLM"/>
    </source>
</evidence>
<comment type="caution">
    <text evidence="2">The sequence shown here is derived from an EMBL/GenBank/DDBJ whole genome shotgun (WGS) entry which is preliminary data.</text>
</comment>
<keyword evidence="1" id="KW-0812">Transmembrane</keyword>
<keyword evidence="3" id="KW-1185">Reference proteome</keyword>
<reference evidence="2" key="1">
    <citation type="submission" date="2022-12" db="EMBL/GenBank/DDBJ databases">
        <title>Genome sequence of HCMS5-2.</title>
        <authorList>
            <person name="Woo H."/>
        </authorList>
    </citation>
    <scope>NUCLEOTIDE SEQUENCE</scope>
    <source>
        <strain evidence="2">HCMS5-2</strain>
    </source>
</reference>
<keyword evidence="1" id="KW-1133">Transmembrane helix</keyword>
<evidence type="ECO:0000313" key="2">
    <source>
        <dbReference type="EMBL" id="MCZ4245760.1"/>
    </source>
</evidence>
<evidence type="ECO:0000256" key="1">
    <source>
        <dbReference type="SAM" id="Phobius"/>
    </source>
</evidence>
<sequence length="170" mass="19619">MSKLSDKIVGVVLIAGCAIFCKMCTDMHLKGGDNKAISNYEKMIFDNSIIEAELYPNYKEVTVKIMKLPIKTYEFRYHFDINNQKYEGSHTFNAELPKSNILKVYYLKDDPNFNCYDPKANLEIEKEENSSNKNLYWAIGWGAFGLLMLMGFIISLREEKTQKLLEESNG</sequence>